<feature type="domain" description="Choloylglycine hydrolase/NAAA C-terminal" evidence="10">
    <location>
        <begin position="2"/>
        <end position="312"/>
    </location>
</feature>
<dbReference type="PANTHER" id="PTHR35527">
    <property type="entry name" value="CHOLOYLGLYCINE HYDROLASE"/>
    <property type="match status" value="1"/>
</dbReference>
<dbReference type="EMBL" id="KF799999">
    <property type="protein sequence ID" value="AHH25138.1"/>
    <property type="molecule type" value="Genomic_DNA"/>
</dbReference>
<dbReference type="GO" id="GO:0006629">
    <property type="term" value="P:lipid metabolic process"/>
    <property type="evidence" value="ECO:0007669"/>
    <property type="project" value="UniProtKB-KW"/>
</dbReference>
<gene>
    <name evidence="11" type="primary">bsh</name>
</gene>
<dbReference type="Pfam" id="PF02275">
    <property type="entry name" value="CBAH"/>
    <property type="match status" value="1"/>
</dbReference>
<evidence type="ECO:0000256" key="4">
    <source>
        <dbReference type="ARBA" id="ARBA00023098"/>
    </source>
</evidence>
<dbReference type="InterPro" id="IPR047711">
    <property type="entry name" value="CBAH"/>
</dbReference>
<dbReference type="InterPro" id="IPR052193">
    <property type="entry name" value="Peptidase_C59"/>
</dbReference>
<dbReference type="InterPro" id="IPR029132">
    <property type="entry name" value="CBAH/NAAA_C"/>
</dbReference>
<evidence type="ECO:0000256" key="8">
    <source>
        <dbReference type="ARBA" id="ARBA00047285"/>
    </source>
</evidence>
<dbReference type="GO" id="GO:0045302">
    <property type="term" value="F:choloylglycine hydrolase activity"/>
    <property type="evidence" value="ECO:0007669"/>
    <property type="project" value="UniProtKB-EC"/>
</dbReference>
<sequence>MCTSITYVTSDHYFGRNFDYEISYNEVVTVTPRNYKLNFRKVNDLDNHYAMIGIAAGIADYPLYYDATNEKGLSMAGLNFSGYADYKEIQEGKDNVSPFEFIPWILGQCSTVGEAKKLLKNINLANINYSDELPLSPLHWLLADKEKSIVIESMKDGLHIYDNPVGVLTNNPSFDYQLFNLNNYRVLSSETPKNNFSNQISLNAYSRGMGGIGLPGDLSSVSRFVKATFTKLNSVSGDSESESISQFFHILGSVEQQKGLCDVGDGKYEYTIYSSCCNVDKGIYYYRTYEDSQITAIDMNKEDLDSHKLISYPIIEKQQIKYIIS</sequence>
<evidence type="ECO:0000256" key="9">
    <source>
        <dbReference type="ARBA" id="ARBA00048897"/>
    </source>
</evidence>
<dbReference type="PANTHER" id="PTHR35527:SF2">
    <property type="entry name" value="HYDROLASE"/>
    <property type="match status" value="1"/>
</dbReference>
<keyword evidence="4" id="KW-0443">Lipid metabolism</keyword>
<accession>A0A023J8T6</accession>
<evidence type="ECO:0000256" key="6">
    <source>
        <dbReference type="ARBA" id="ARBA00044804"/>
    </source>
</evidence>
<evidence type="ECO:0000259" key="10">
    <source>
        <dbReference type="Pfam" id="PF02275"/>
    </source>
</evidence>
<comment type="similarity">
    <text evidence="2">Belongs to the peptidase C59 family.</text>
</comment>
<protein>
    <recommendedName>
        <fullName evidence="5">choloylglycine hydrolase</fullName>
        <ecNumber evidence="5">3.5.1.24</ecNumber>
    </recommendedName>
    <alternativeName>
        <fullName evidence="6">Bile salt hydrolase</fullName>
    </alternativeName>
    <alternativeName>
        <fullName evidence="7">Choloylglycine hydrolase</fullName>
    </alternativeName>
</protein>
<name>A0A023J8T6_9ENTE</name>
<reference evidence="11" key="1">
    <citation type="submission" date="2013-11" db="EMBL/GenBank/DDBJ databases">
        <authorList>
            <person name="Guo L.D."/>
            <person name="Huo G.C."/>
        </authorList>
    </citation>
    <scope>NUCLEOTIDE SEQUENCE</scope>
    <source>
        <strain evidence="11">KLDS 6.0930</strain>
    </source>
</reference>
<dbReference type="Gene3D" id="3.60.60.10">
    <property type="entry name" value="Penicillin V Acylase, Chain A"/>
    <property type="match status" value="1"/>
</dbReference>
<evidence type="ECO:0000256" key="2">
    <source>
        <dbReference type="ARBA" id="ARBA00006625"/>
    </source>
</evidence>
<organism evidence="11">
    <name type="scientific">Enterococcus durans</name>
    <dbReference type="NCBI Taxonomy" id="53345"/>
    <lineage>
        <taxon>Bacteria</taxon>
        <taxon>Bacillati</taxon>
        <taxon>Bacillota</taxon>
        <taxon>Bacilli</taxon>
        <taxon>Lactobacillales</taxon>
        <taxon>Enterococcaceae</taxon>
        <taxon>Enterococcus</taxon>
    </lineage>
</organism>
<proteinExistence type="inferred from homology"/>
<dbReference type="InterPro" id="IPR029055">
    <property type="entry name" value="Ntn_hydrolases_N"/>
</dbReference>
<comment type="pathway">
    <text evidence="1">Lipid metabolism; bile acid biosynthesis.</text>
</comment>
<dbReference type="BRENDA" id="3.5.1.24">
    <property type="organism ID" value="5925"/>
</dbReference>
<dbReference type="NCBIfam" id="NF038245">
    <property type="entry name" value="bile_salt_hydro"/>
    <property type="match status" value="1"/>
</dbReference>
<comment type="catalytic activity">
    <reaction evidence="9">
        <text>taurodeoxycholate + H2O = deoxycholate + taurine</text>
        <dbReference type="Rhea" id="RHEA:47556"/>
        <dbReference type="ChEBI" id="CHEBI:15377"/>
        <dbReference type="ChEBI" id="CHEBI:23614"/>
        <dbReference type="ChEBI" id="CHEBI:36261"/>
        <dbReference type="ChEBI" id="CHEBI:507393"/>
    </reaction>
    <physiologicalReaction direction="left-to-right" evidence="9">
        <dbReference type="Rhea" id="RHEA:47557"/>
    </physiologicalReaction>
</comment>
<dbReference type="AlphaFoldDB" id="A0A023J8T6"/>
<evidence type="ECO:0000256" key="3">
    <source>
        <dbReference type="ARBA" id="ARBA00022801"/>
    </source>
</evidence>
<dbReference type="CDD" id="cd00542">
    <property type="entry name" value="Ntn_PVA"/>
    <property type="match status" value="1"/>
</dbReference>
<dbReference type="EC" id="3.5.1.24" evidence="5"/>
<keyword evidence="3 11" id="KW-0378">Hydrolase</keyword>
<dbReference type="SUPFAM" id="SSF56235">
    <property type="entry name" value="N-terminal nucleophile aminohydrolases (Ntn hydrolases)"/>
    <property type="match status" value="1"/>
</dbReference>
<evidence type="ECO:0000256" key="7">
    <source>
        <dbReference type="ARBA" id="ARBA00044806"/>
    </source>
</evidence>
<evidence type="ECO:0000256" key="1">
    <source>
        <dbReference type="ARBA" id="ARBA00004860"/>
    </source>
</evidence>
<comment type="catalytic activity">
    <reaction evidence="8">
        <text>cholate + taurine = taurocholate + H2O</text>
        <dbReference type="Rhea" id="RHEA:47108"/>
        <dbReference type="ChEBI" id="CHEBI:15377"/>
        <dbReference type="ChEBI" id="CHEBI:29747"/>
        <dbReference type="ChEBI" id="CHEBI:36257"/>
        <dbReference type="ChEBI" id="CHEBI:507393"/>
    </reaction>
    <physiologicalReaction direction="right-to-left" evidence="8">
        <dbReference type="Rhea" id="RHEA:47110"/>
    </physiologicalReaction>
</comment>
<evidence type="ECO:0000313" key="11">
    <source>
        <dbReference type="EMBL" id="AHH25138.1"/>
    </source>
</evidence>
<evidence type="ECO:0000256" key="5">
    <source>
        <dbReference type="ARBA" id="ARBA00044769"/>
    </source>
</evidence>